<gene>
    <name evidence="1" type="ORF">DSM106972_080830</name>
</gene>
<protein>
    <recommendedName>
        <fullName evidence="3">Membrane-anchored protein</fullName>
    </recommendedName>
</protein>
<dbReference type="EMBL" id="RSCL01000029">
    <property type="protein sequence ID" value="RUS98454.1"/>
    <property type="molecule type" value="Genomic_DNA"/>
</dbReference>
<dbReference type="RefSeq" id="WP_127086141.1">
    <property type="nucleotide sequence ID" value="NZ_RSCL01000029.1"/>
</dbReference>
<dbReference type="InterPro" id="IPR025833">
    <property type="entry name" value="GDYXXLXY"/>
</dbReference>
<comment type="caution">
    <text evidence="1">The sequence shown here is derived from an EMBL/GenBank/DDBJ whole genome shotgun (WGS) entry which is preliminary data.</text>
</comment>
<proteinExistence type="predicted"/>
<organism evidence="1 2">
    <name type="scientific">Dulcicalothrix desertica PCC 7102</name>
    <dbReference type="NCBI Taxonomy" id="232991"/>
    <lineage>
        <taxon>Bacteria</taxon>
        <taxon>Bacillati</taxon>
        <taxon>Cyanobacteriota</taxon>
        <taxon>Cyanophyceae</taxon>
        <taxon>Nostocales</taxon>
        <taxon>Calotrichaceae</taxon>
        <taxon>Dulcicalothrix</taxon>
    </lineage>
</organism>
<dbReference type="Proteomes" id="UP000271624">
    <property type="component" value="Unassembled WGS sequence"/>
</dbReference>
<evidence type="ECO:0000313" key="2">
    <source>
        <dbReference type="Proteomes" id="UP000271624"/>
    </source>
</evidence>
<reference evidence="1" key="1">
    <citation type="submission" date="2018-12" db="EMBL/GenBank/DDBJ databases">
        <authorList>
            <person name="Will S."/>
            <person name="Neumann-Schaal M."/>
            <person name="Henke P."/>
        </authorList>
    </citation>
    <scope>NUCLEOTIDE SEQUENCE</scope>
    <source>
        <strain evidence="1">PCC 7102</strain>
    </source>
</reference>
<name>A0A3S1CB38_9CYAN</name>
<keyword evidence="2" id="KW-1185">Reference proteome</keyword>
<dbReference type="Pfam" id="PF14345">
    <property type="entry name" value="GDYXXLXY"/>
    <property type="match status" value="1"/>
</dbReference>
<reference evidence="1" key="2">
    <citation type="journal article" date="2019" name="Genome Biol. Evol.">
        <title>Day and night: Metabolic profiles and evolutionary relationships of six axenic non-marine cyanobacteria.</title>
        <authorList>
            <person name="Will S.E."/>
            <person name="Henke P."/>
            <person name="Boedeker C."/>
            <person name="Huang S."/>
            <person name="Brinkmann H."/>
            <person name="Rohde M."/>
            <person name="Jarek M."/>
            <person name="Friedl T."/>
            <person name="Seufert S."/>
            <person name="Schumacher M."/>
            <person name="Overmann J."/>
            <person name="Neumann-Schaal M."/>
            <person name="Petersen J."/>
        </authorList>
    </citation>
    <scope>NUCLEOTIDE SEQUENCE [LARGE SCALE GENOMIC DNA]</scope>
    <source>
        <strain evidence="1">PCC 7102</strain>
    </source>
</reference>
<evidence type="ECO:0000313" key="1">
    <source>
        <dbReference type="EMBL" id="RUS98454.1"/>
    </source>
</evidence>
<evidence type="ECO:0008006" key="3">
    <source>
        <dbReference type="Google" id="ProtNLM"/>
    </source>
</evidence>
<accession>A0A3S1CB38</accession>
<dbReference type="AlphaFoldDB" id="A0A3S1CB38"/>
<dbReference type="OrthoDB" id="4868247at2"/>
<sequence>MSQKHLPYWRLLVSFALQLSTIITLLAPSIFTQYTGKTVILRTMPVDANDTLRGRYVALEYDISRLETLKKLPGWNDLIKKYPGINSLYYPVAEGTNLYVILHSEYKNKPWRPLRVTTTLPASLPENQVALRGRYQFGSIVYGLEKYYMPEVQADFSKQDIFQTRQIRLGQLKPIIMHIKVDSQGNAAPLEMNVTDTSANGRIRKYRF</sequence>